<dbReference type="PROSITE" id="PS50002">
    <property type="entry name" value="SH3"/>
    <property type="match status" value="1"/>
</dbReference>
<dbReference type="InterPro" id="IPR001060">
    <property type="entry name" value="FCH_dom"/>
</dbReference>
<evidence type="ECO:0000256" key="1">
    <source>
        <dbReference type="ARBA" id="ARBA00004245"/>
    </source>
</evidence>
<dbReference type="PRINTS" id="PR00499">
    <property type="entry name" value="P67PHOX"/>
</dbReference>
<protein>
    <submittedName>
        <fullName evidence="13">Nostrin-like isoform X1</fullName>
    </submittedName>
</protein>
<dbReference type="GO" id="GO:0005886">
    <property type="term" value="C:plasma membrane"/>
    <property type="evidence" value="ECO:0007669"/>
    <property type="project" value="TreeGrafter"/>
</dbReference>
<dbReference type="Pfam" id="PF00611">
    <property type="entry name" value="FCH"/>
    <property type="match status" value="1"/>
</dbReference>
<keyword evidence="6" id="KW-0206">Cytoskeleton</keyword>
<dbReference type="InterPro" id="IPR031160">
    <property type="entry name" value="F_BAR_dom"/>
</dbReference>
<dbReference type="GeneID" id="110973396"/>
<dbReference type="Gene3D" id="6.10.140.470">
    <property type="match status" value="1"/>
</dbReference>
<dbReference type="PROSITE" id="PS51741">
    <property type="entry name" value="F_BAR"/>
    <property type="match status" value="1"/>
</dbReference>
<accession>A0A8B7XGI9</accession>
<dbReference type="InterPro" id="IPR057870">
    <property type="entry name" value="HR1_TOCA"/>
</dbReference>
<feature type="domain" description="F-BAR" evidence="11">
    <location>
        <begin position="1"/>
        <end position="262"/>
    </location>
</feature>
<evidence type="ECO:0000256" key="5">
    <source>
        <dbReference type="ARBA" id="ARBA00023054"/>
    </source>
</evidence>
<evidence type="ECO:0000313" key="12">
    <source>
        <dbReference type="Proteomes" id="UP000694845"/>
    </source>
</evidence>
<dbReference type="OrthoDB" id="28357at2759"/>
<sequence>MDHFAKSFIDETGYAELKKHMRQATDFSSSVMSIFQERAEIESTYAKSIAKLNAKALKCNKDATGSLMAAWNIFCGHLNNEAEHHKVSAECLHEDIYKRLKTYFDMHMKARKTAEANVDKACKAWHDKRAEMVKAKKVTHSKTKESEGMQAILEDPTAKGKVLSDKELGKLQSKSRKADEAASKADMDYLNLTKATERARHEFEKVLRQAVTTLEKLEKERIGQQKEVMLSYSACLSKMLEPLQKDISEMTHAVTCINPDTDVMAIAQHKSRHGEHVSQVLYDPYEEDLSNSMTLNRRRQSLHSKLQALDSEIQKETKVKAGIARLSGAYADNPSYADANAKEDVVQQMGHSEEMINMLRASKFKIMAAIALMDKKPKPSDDISSFIKTEKDKHQGVNVSVLKMPRPTAPMSSVSEVDGRGMADGAHNLPLSPSDSNSVNSFDGEQVRPVIGQCMAKFDYEAQEPEEISLKEGDVINVIQKFDDGWWFGEIGGQRGNFPGSYVDLL</sequence>
<dbReference type="GO" id="GO:0043226">
    <property type="term" value="C:organelle"/>
    <property type="evidence" value="ECO:0007669"/>
    <property type="project" value="UniProtKB-ARBA"/>
</dbReference>
<feature type="coiled-coil region" evidence="9">
    <location>
        <begin position="200"/>
        <end position="227"/>
    </location>
</feature>
<keyword evidence="5 8" id="KW-0175">Coiled coil</keyword>
<dbReference type="SUPFAM" id="SSF46585">
    <property type="entry name" value="HR1 repeat"/>
    <property type="match status" value="1"/>
</dbReference>
<dbReference type="SUPFAM" id="SSF103657">
    <property type="entry name" value="BAR/IMD domain-like"/>
    <property type="match status" value="1"/>
</dbReference>
<evidence type="ECO:0000313" key="13">
    <source>
        <dbReference type="RefSeq" id="XP_022079903.1"/>
    </source>
</evidence>
<reference evidence="13" key="1">
    <citation type="submission" date="2025-08" db="UniProtKB">
        <authorList>
            <consortium name="RefSeq"/>
        </authorList>
    </citation>
    <scope>IDENTIFICATION</scope>
</reference>
<dbReference type="Pfam" id="PF25610">
    <property type="entry name" value="HR1_TOCA"/>
    <property type="match status" value="1"/>
</dbReference>
<evidence type="ECO:0000256" key="8">
    <source>
        <dbReference type="PROSITE-ProRule" id="PRU01077"/>
    </source>
</evidence>
<dbReference type="AlphaFoldDB" id="A0A8B7XGI9"/>
<evidence type="ECO:0000256" key="4">
    <source>
        <dbReference type="ARBA" id="ARBA00022553"/>
    </source>
</evidence>
<dbReference type="SMART" id="SM00055">
    <property type="entry name" value="FCH"/>
    <property type="match status" value="1"/>
</dbReference>
<organism evidence="12 13">
    <name type="scientific">Acanthaster planci</name>
    <name type="common">Crown-of-thorns starfish</name>
    <dbReference type="NCBI Taxonomy" id="133434"/>
    <lineage>
        <taxon>Eukaryota</taxon>
        <taxon>Metazoa</taxon>
        <taxon>Echinodermata</taxon>
        <taxon>Eleutherozoa</taxon>
        <taxon>Asterozoa</taxon>
        <taxon>Asteroidea</taxon>
        <taxon>Valvatacea</taxon>
        <taxon>Valvatida</taxon>
        <taxon>Acanthasteridae</taxon>
        <taxon>Acanthaster</taxon>
    </lineage>
</organism>
<dbReference type="GO" id="GO:0005737">
    <property type="term" value="C:cytoplasm"/>
    <property type="evidence" value="ECO:0007669"/>
    <property type="project" value="TreeGrafter"/>
</dbReference>
<dbReference type="InterPro" id="IPR036028">
    <property type="entry name" value="SH3-like_dom_sf"/>
</dbReference>
<evidence type="ECO:0000256" key="3">
    <source>
        <dbReference type="ARBA" id="ARBA00022490"/>
    </source>
</evidence>
<dbReference type="PRINTS" id="PR00452">
    <property type="entry name" value="SH3DOMAIN"/>
</dbReference>
<name>A0A8B7XGI9_ACAPL</name>
<dbReference type="KEGG" id="aplc:110973396"/>
<dbReference type="Proteomes" id="UP000694845">
    <property type="component" value="Unplaced"/>
</dbReference>
<keyword evidence="2 7" id="KW-0728">SH3 domain</keyword>
<comment type="subcellular location">
    <subcellularLocation>
        <location evidence="1">Cytoplasm</location>
        <location evidence="1">Cytoskeleton</location>
    </subcellularLocation>
</comment>
<proteinExistence type="predicted"/>
<keyword evidence="12" id="KW-1185">Reference proteome</keyword>
<dbReference type="Gene3D" id="2.30.30.40">
    <property type="entry name" value="SH3 Domains"/>
    <property type="match status" value="1"/>
</dbReference>
<keyword evidence="4" id="KW-0597">Phosphoprotein</keyword>
<gene>
    <name evidence="13" type="primary">LOC110973396</name>
</gene>
<dbReference type="OMA" id="HRLARFQ"/>
<dbReference type="InterPro" id="IPR036274">
    <property type="entry name" value="HR1_rpt_sf"/>
</dbReference>
<dbReference type="RefSeq" id="XP_022079903.1">
    <property type="nucleotide sequence ID" value="XM_022224211.1"/>
</dbReference>
<dbReference type="InterPro" id="IPR001452">
    <property type="entry name" value="SH3_domain"/>
</dbReference>
<dbReference type="SUPFAM" id="SSF50044">
    <property type="entry name" value="SH3-domain"/>
    <property type="match status" value="1"/>
</dbReference>
<evidence type="ECO:0000256" key="7">
    <source>
        <dbReference type="PROSITE-ProRule" id="PRU00192"/>
    </source>
</evidence>
<dbReference type="Gene3D" id="1.20.1270.60">
    <property type="entry name" value="Arfaptin homology (AH) domain/BAR domain"/>
    <property type="match status" value="1"/>
</dbReference>
<evidence type="ECO:0000256" key="6">
    <source>
        <dbReference type="ARBA" id="ARBA00023212"/>
    </source>
</evidence>
<dbReference type="PANTHER" id="PTHR23065">
    <property type="entry name" value="PROLINE-SERINE-THREONINE PHOSPHATASE INTERACTING PROTEIN 1"/>
    <property type="match status" value="1"/>
</dbReference>
<evidence type="ECO:0000259" key="10">
    <source>
        <dbReference type="PROSITE" id="PS50002"/>
    </source>
</evidence>
<evidence type="ECO:0000256" key="2">
    <source>
        <dbReference type="ARBA" id="ARBA00022443"/>
    </source>
</evidence>
<dbReference type="Pfam" id="PF14604">
    <property type="entry name" value="SH3_9"/>
    <property type="match status" value="1"/>
</dbReference>
<evidence type="ECO:0000259" key="11">
    <source>
        <dbReference type="PROSITE" id="PS51741"/>
    </source>
</evidence>
<dbReference type="PANTHER" id="PTHR23065:SF7">
    <property type="entry name" value="NOSTRIN, ISOFORM H"/>
    <property type="match status" value="1"/>
</dbReference>
<evidence type="ECO:0000256" key="9">
    <source>
        <dbReference type="SAM" id="Coils"/>
    </source>
</evidence>
<dbReference type="SMART" id="SM00326">
    <property type="entry name" value="SH3"/>
    <property type="match status" value="1"/>
</dbReference>
<keyword evidence="3" id="KW-0963">Cytoplasm</keyword>
<dbReference type="FunFam" id="2.30.30.40:FF:000072">
    <property type="entry name" value="Unconventional Myosin IB"/>
    <property type="match status" value="1"/>
</dbReference>
<dbReference type="InterPro" id="IPR027267">
    <property type="entry name" value="AH/BAR_dom_sf"/>
</dbReference>
<feature type="domain" description="SH3" evidence="10">
    <location>
        <begin position="449"/>
        <end position="506"/>
    </location>
</feature>